<dbReference type="FunFam" id="3.40.50.300:FF:000067">
    <property type="entry name" value="ras-related protein RABA1f"/>
    <property type="match status" value="1"/>
</dbReference>
<sequence>MAVDQREYDYLVKVVLIGDSGVGKSNRALLSRFTRGEFNPESKSTIGVEFATRSIEIDGKVVKGQIWDTAGQERFRALTSAYYRGAVGAVVVYDISKHASFDNVPRWVNELQDNIKTAEGSFKLLLVGNKSDLAAAGQRAVRVEEAEQLAEEHNMSFMETSALDATGVEEAFQSILSDIFNILSHRRPEDDAPGSTIDASKLAGTTITPGVDQPQGGKCC</sequence>
<keyword evidence="4" id="KW-0472">Membrane</keyword>
<feature type="region of interest" description="Disordered" evidence="8">
    <location>
        <begin position="187"/>
        <end position="220"/>
    </location>
</feature>
<evidence type="ECO:0000256" key="2">
    <source>
        <dbReference type="ARBA" id="ARBA00022741"/>
    </source>
</evidence>
<dbReference type="RefSeq" id="XP_037212923.1">
    <property type="nucleotide sequence ID" value="XM_037370652.1"/>
</dbReference>
<dbReference type="AlphaFoldDB" id="A0A8H6RWH4"/>
<protein>
    <submittedName>
        <fullName evidence="9">Ras-related protein</fullName>
    </submittedName>
</protein>
<dbReference type="PANTHER" id="PTHR47979">
    <property type="entry name" value="DRAB11-RELATED"/>
    <property type="match status" value="1"/>
</dbReference>
<dbReference type="GO" id="GO:0000139">
    <property type="term" value="C:Golgi membrane"/>
    <property type="evidence" value="ECO:0007669"/>
    <property type="project" value="UniProtKB-SubCell"/>
</dbReference>
<gene>
    <name evidence="9" type="ORF">MIND_01427000</name>
</gene>
<dbReference type="SMART" id="SM00175">
    <property type="entry name" value="RAB"/>
    <property type="match status" value="1"/>
</dbReference>
<evidence type="ECO:0000313" key="9">
    <source>
        <dbReference type="EMBL" id="KAF7288604.1"/>
    </source>
</evidence>
<dbReference type="PROSITE" id="PS51419">
    <property type="entry name" value="RAB"/>
    <property type="match status" value="1"/>
</dbReference>
<name>A0A8H6RWH4_9AGAR</name>
<comment type="caution">
    <text evidence="9">The sequence shown here is derived from an EMBL/GenBank/DDBJ whole genome shotgun (WGS) entry which is preliminary data.</text>
</comment>
<dbReference type="Proteomes" id="UP000636479">
    <property type="component" value="Unassembled WGS sequence"/>
</dbReference>
<dbReference type="PRINTS" id="PR00449">
    <property type="entry name" value="RASTRNSFRMNG"/>
</dbReference>
<evidence type="ECO:0000313" key="10">
    <source>
        <dbReference type="Proteomes" id="UP000636479"/>
    </source>
</evidence>
<dbReference type="OrthoDB" id="9989112at2759"/>
<proteinExistence type="inferred from homology"/>
<dbReference type="GeneID" id="59353168"/>
<evidence type="ECO:0000256" key="5">
    <source>
        <dbReference type="ARBA" id="ARBA00023288"/>
    </source>
</evidence>
<dbReference type="InterPro" id="IPR027417">
    <property type="entry name" value="P-loop_NTPase"/>
</dbReference>
<dbReference type="PROSITE" id="PS51420">
    <property type="entry name" value="RHO"/>
    <property type="match status" value="1"/>
</dbReference>
<dbReference type="SUPFAM" id="SSF52540">
    <property type="entry name" value="P-loop containing nucleoside triphosphate hydrolases"/>
    <property type="match status" value="1"/>
</dbReference>
<dbReference type="InterPro" id="IPR050209">
    <property type="entry name" value="Rab_GTPases_membrane_traffic"/>
</dbReference>
<keyword evidence="5" id="KW-0449">Lipoprotein</keyword>
<dbReference type="GO" id="GO:0006887">
    <property type="term" value="P:exocytosis"/>
    <property type="evidence" value="ECO:0007669"/>
    <property type="project" value="UniProtKB-ARBA"/>
</dbReference>
<accession>A0A8H6RWH4</accession>
<evidence type="ECO:0000256" key="3">
    <source>
        <dbReference type="ARBA" id="ARBA00023134"/>
    </source>
</evidence>
<evidence type="ECO:0000256" key="1">
    <source>
        <dbReference type="ARBA" id="ARBA00006270"/>
    </source>
</evidence>
<dbReference type="InterPro" id="IPR005225">
    <property type="entry name" value="Small_GTP-bd"/>
</dbReference>
<dbReference type="SMART" id="SM00173">
    <property type="entry name" value="RAS"/>
    <property type="match status" value="1"/>
</dbReference>
<dbReference type="EMBL" id="JACAZF010000020">
    <property type="protein sequence ID" value="KAF7288604.1"/>
    <property type="molecule type" value="Genomic_DNA"/>
</dbReference>
<dbReference type="SMART" id="SM00174">
    <property type="entry name" value="RHO"/>
    <property type="match status" value="1"/>
</dbReference>
<comment type="similarity">
    <text evidence="1">Belongs to the small GTPase superfamily. Rab family.</text>
</comment>
<reference evidence="9" key="1">
    <citation type="submission" date="2020-05" db="EMBL/GenBank/DDBJ databases">
        <title>Mycena genomes resolve the evolution of fungal bioluminescence.</title>
        <authorList>
            <person name="Tsai I.J."/>
        </authorList>
    </citation>
    <scope>NUCLEOTIDE SEQUENCE</scope>
    <source>
        <strain evidence="9">171206Taipei</strain>
    </source>
</reference>
<dbReference type="SMART" id="SM00176">
    <property type="entry name" value="RAN"/>
    <property type="match status" value="1"/>
</dbReference>
<keyword evidence="6" id="KW-0636">Prenylation</keyword>
<dbReference type="Pfam" id="PF00071">
    <property type="entry name" value="Ras"/>
    <property type="match status" value="1"/>
</dbReference>
<keyword evidence="10" id="KW-1185">Reference proteome</keyword>
<dbReference type="CDD" id="cd01868">
    <property type="entry name" value="Rab11_like"/>
    <property type="match status" value="1"/>
</dbReference>
<dbReference type="GO" id="GO:0005525">
    <property type="term" value="F:GTP binding"/>
    <property type="evidence" value="ECO:0007669"/>
    <property type="project" value="UniProtKB-KW"/>
</dbReference>
<comment type="subcellular location">
    <subcellularLocation>
        <location evidence="7">Golgi apparatus membrane</location>
        <topology evidence="7">Lipid-anchor</topology>
    </subcellularLocation>
</comment>
<dbReference type="GO" id="GO:0016197">
    <property type="term" value="P:endosomal transport"/>
    <property type="evidence" value="ECO:0007669"/>
    <property type="project" value="UniProtKB-ARBA"/>
</dbReference>
<dbReference type="Gene3D" id="3.40.50.300">
    <property type="entry name" value="P-loop containing nucleotide triphosphate hydrolases"/>
    <property type="match status" value="1"/>
</dbReference>
<keyword evidence="3" id="KW-0342">GTP-binding</keyword>
<evidence type="ECO:0000256" key="8">
    <source>
        <dbReference type="SAM" id="MobiDB-lite"/>
    </source>
</evidence>
<dbReference type="GO" id="GO:0003924">
    <property type="term" value="F:GTPase activity"/>
    <property type="evidence" value="ECO:0007669"/>
    <property type="project" value="InterPro"/>
</dbReference>
<evidence type="ECO:0000256" key="6">
    <source>
        <dbReference type="ARBA" id="ARBA00023289"/>
    </source>
</evidence>
<evidence type="ECO:0000256" key="4">
    <source>
        <dbReference type="ARBA" id="ARBA00023136"/>
    </source>
</evidence>
<evidence type="ECO:0000256" key="7">
    <source>
        <dbReference type="ARBA" id="ARBA00037794"/>
    </source>
</evidence>
<dbReference type="PROSITE" id="PS51421">
    <property type="entry name" value="RAS"/>
    <property type="match status" value="1"/>
</dbReference>
<dbReference type="InterPro" id="IPR001806">
    <property type="entry name" value="Small_GTPase"/>
</dbReference>
<organism evidence="9 10">
    <name type="scientific">Mycena indigotica</name>
    <dbReference type="NCBI Taxonomy" id="2126181"/>
    <lineage>
        <taxon>Eukaryota</taxon>
        <taxon>Fungi</taxon>
        <taxon>Dikarya</taxon>
        <taxon>Basidiomycota</taxon>
        <taxon>Agaricomycotina</taxon>
        <taxon>Agaricomycetes</taxon>
        <taxon>Agaricomycetidae</taxon>
        <taxon>Agaricales</taxon>
        <taxon>Marasmiineae</taxon>
        <taxon>Mycenaceae</taxon>
        <taxon>Mycena</taxon>
    </lineage>
</organism>
<dbReference type="NCBIfam" id="TIGR00231">
    <property type="entry name" value="small_GTP"/>
    <property type="match status" value="1"/>
</dbReference>
<keyword evidence="2" id="KW-0547">Nucleotide-binding</keyword>